<comment type="similarity">
    <text evidence="1">Belongs to the peptidase C40 family.</text>
</comment>
<dbReference type="Proteomes" id="UP000239494">
    <property type="component" value="Unassembled WGS sequence"/>
</dbReference>
<dbReference type="GO" id="GO:0006508">
    <property type="term" value="P:proteolysis"/>
    <property type="evidence" value="ECO:0007669"/>
    <property type="project" value="UniProtKB-KW"/>
</dbReference>
<dbReference type="Pfam" id="PF00877">
    <property type="entry name" value="NLPC_P60"/>
    <property type="match status" value="1"/>
</dbReference>
<evidence type="ECO:0000256" key="1">
    <source>
        <dbReference type="ARBA" id="ARBA00007074"/>
    </source>
</evidence>
<keyword evidence="9" id="KW-1185">Reference proteome</keyword>
<dbReference type="InterPro" id="IPR000064">
    <property type="entry name" value="NLP_P60_dom"/>
</dbReference>
<keyword evidence="5" id="KW-0175">Coiled coil</keyword>
<feature type="domain" description="NlpC/P60" evidence="7">
    <location>
        <begin position="225"/>
        <end position="342"/>
    </location>
</feature>
<evidence type="ECO:0000256" key="6">
    <source>
        <dbReference type="SAM" id="SignalP"/>
    </source>
</evidence>
<name>A0A2T0SM99_9PSEU</name>
<dbReference type="AlphaFoldDB" id="A0A2T0SM99"/>
<evidence type="ECO:0000256" key="4">
    <source>
        <dbReference type="ARBA" id="ARBA00022807"/>
    </source>
</evidence>
<evidence type="ECO:0000259" key="7">
    <source>
        <dbReference type="PROSITE" id="PS51935"/>
    </source>
</evidence>
<evidence type="ECO:0000313" key="9">
    <source>
        <dbReference type="Proteomes" id="UP000239494"/>
    </source>
</evidence>
<dbReference type="RefSeq" id="WP_106194658.1">
    <property type="nucleotide sequence ID" value="NZ_PVTF01000016.1"/>
</dbReference>
<organism evidence="8 9">
    <name type="scientific">Umezawaea tangerina</name>
    <dbReference type="NCBI Taxonomy" id="84725"/>
    <lineage>
        <taxon>Bacteria</taxon>
        <taxon>Bacillati</taxon>
        <taxon>Actinomycetota</taxon>
        <taxon>Actinomycetes</taxon>
        <taxon>Pseudonocardiales</taxon>
        <taxon>Pseudonocardiaceae</taxon>
        <taxon>Umezawaea</taxon>
    </lineage>
</organism>
<dbReference type="GO" id="GO:0008234">
    <property type="term" value="F:cysteine-type peptidase activity"/>
    <property type="evidence" value="ECO:0007669"/>
    <property type="project" value="UniProtKB-KW"/>
</dbReference>
<dbReference type="PANTHER" id="PTHR47359">
    <property type="entry name" value="PEPTIDOGLYCAN DL-ENDOPEPTIDASE CWLO"/>
    <property type="match status" value="1"/>
</dbReference>
<feature type="signal peptide" evidence="6">
    <location>
        <begin position="1"/>
        <end position="32"/>
    </location>
</feature>
<proteinExistence type="inferred from homology"/>
<dbReference type="OrthoDB" id="5177647at2"/>
<keyword evidence="6" id="KW-0732">Signal</keyword>
<protein>
    <submittedName>
        <fullName evidence="8">NlpC/P60 family protein</fullName>
    </submittedName>
</protein>
<reference evidence="8 9" key="1">
    <citation type="submission" date="2018-03" db="EMBL/GenBank/DDBJ databases">
        <title>Genomic Encyclopedia of Archaeal and Bacterial Type Strains, Phase II (KMG-II): from individual species to whole genera.</title>
        <authorList>
            <person name="Goeker M."/>
        </authorList>
    </citation>
    <scope>NUCLEOTIDE SEQUENCE [LARGE SCALE GENOMIC DNA]</scope>
    <source>
        <strain evidence="8 9">DSM 44720</strain>
    </source>
</reference>
<dbReference type="InterPro" id="IPR051794">
    <property type="entry name" value="PG_Endopeptidase_C40"/>
</dbReference>
<feature type="coiled-coil region" evidence="5">
    <location>
        <begin position="35"/>
        <end position="83"/>
    </location>
</feature>
<accession>A0A2T0SM99</accession>
<keyword evidence="2" id="KW-0645">Protease</keyword>
<dbReference type="SUPFAM" id="SSF54001">
    <property type="entry name" value="Cysteine proteinases"/>
    <property type="match status" value="1"/>
</dbReference>
<gene>
    <name evidence="8" type="ORF">CLV43_11635</name>
</gene>
<evidence type="ECO:0000256" key="5">
    <source>
        <dbReference type="SAM" id="Coils"/>
    </source>
</evidence>
<dbReference type="EMBL" id="PVTF01000016">
    <property type="protein sequence ID" value="PRY34528.1"/>
    <property type="molecule type" value="Genomic_DNA"/>
</dbReference>
<dbReference type="Gene3D" id="3.90.1720.10">
    <property type="entry name" value="endopeptidase domain like (from Nostoc punctiforme)"/>
    <property type="match status" value="1"/>
</dbReference>
<evidence type="ECO:0000256" key="3">
    <source>
        <dbReference type="ARBA" id="ARBA00022801"/>
    </source>
</evidence>
<feature type="chain" id="PRO_5015631413" evidence="6">
    <location>
        <begin position="33"/>
        <end position="342"/>
    </location>
</feature>
<dbReference type="PROSITE" id="PS51318">
    <property type="entry name" value="TAT"/>
    <property type="match status" value="1"/>
</dbReference>
<keyword evidence="4" id="KW-0788">Thiol protease</keyword>
<evidence type="ECO:0000313" key="8">
    <source>
        <dbReference type="EMBL" id="PRY34528.1"/>
    </source>
</evidence>
<keyword evidence="3" id="KW-0378">Hydrolase</keyword>
<dbReference type="InterPro" id="IPR006311">
    <property type="entry name" value="TAT_signal"/>
</dbReference>
<dbReference type="InterPro" id="IPR038765">
    <property type="entry name" value="Papain-like_cys_pep_sf"/>
</dbReference>
<dbReference type="PROSITE" id="PS51935">
    <property type="entry name" value="NLPC_P60"/>
    <property type="match status" value="1"/>
</dbReference>
<evidence type="ECO:0000256" key="2">
    <source>
        <dbReference type="ARBA" id="ARBA00022670"/>
    </source>
</evidence>
<sequence length="342" mass="35652">MSSQPRKRMLQGALAATAVAASVLGTAPYANADPASEALQKYNDLSHEAEVLNADHLKAQEALKAAEDELGKANADLSTATEAENSAKAVEEQFRGQVDLLTEASFEGARFNNLSALLVAESQQDFLNRMSAISVLAADNSEALGKLSGAVESADQARSSAKNATDRAGKAKDDAAKLLDDIDKKAEELDGRVKEAKSAYNALSSSTKNSLASGSDNTPISTSATGDVAVALNFALSQRGKPYVFGSNGPDSWDCSSLMQASYRAAGISIGRTTYAQAVLGRAVSRSEVQPGDLVIYYADQGHVAMVVDSNTAVHASTEGVPVKTAPIDSIGPINTIRRIVG</sequence>
<dbReference type="PANTHER" id="PTHR47359:SF3">
    <property type="entry name" value="NLP_P60 DOMAIN-CONTAINING PROTEIN-RELATED"/>
    <property type="match status" value="1"/>
</dbReference>
<comment type="caution">
    <text evidence="8">The sequence shown here is derived from an EMBL/GenBank/DDBJ whole genome shotgun (WGS) entry which is preliminary data.</text>
</comment>